<dbReference type="InterPro" id="IPR043128">
    <property type="entry name" value="Rev_trsase/Diguanyl_cyclase"/>
</dbReference>
<dbReference type="PANTHER" id="PTHR24559:SF444">
    <property type="entry name" value="REVERSE TRANSCRIPTASE DOMAIN-CONTAINING PROTEIN"/>
    <property type="match status" value="1"/>
</dbReference>
<gene>
    <name evidence="2" type="ORF">LIER_29894</name>
</gene>
<dbReference type="InterPro" id="IPR053134">
    <property type="entry name" value="RNA-dir_DNA_polymerase"/>
</dbReference>
<dbReference type="Pfam" id="PF00078">
    <property type="entry name" value="RVT_1"/>
    <property type="match status" value="1"/>
</dbReference>
<evidence type="ECO:0000259" key="1">
    <source>
        <dbReference type="Pfam" id="PF00078"/>
    </source>
</evidence>
<dbReference type="InterPro" id="IPR043502">
    <property type="entry name" value="DNA/RNA_pol_sf"/>
</dbReference>
<organism evidence="2 3">
    <name type="scientific">Lithospermum erythrorhizon</name>
    <name type="common">Purple gromwell</name>
    <name type="synonym">Lithospermum officinale var. erythrorhizon</name>
    <dbReference type="NCBI Taxonomy" id="34254"/>
    <lineage>
        <taxon>Eukaryota</taxon>
        <taxon>Viridiplantae</taxon>
        <taxon>Streptophyta</taxon>
        <taxon>Embryophyta</taxon>
        <taxon>Tracheophyta</taxon>
        <taxon>Spermatophyta</taxon>
        <taxon>Magnoliopsida</taxon>
        <taxon>eudicotyledons</taxon>
        <taxon>Gunneridae</taxon>
        <taxon>Pentapetalae</taxon>
        <taxon>asterids</taxon>
        <taxon>lamiids</taxon>
        <taxon>Boraginales</taxon>
        <taxon>Boraginaceae</taxon>
        <taxon>Boraginoideae</taxon>
        <taxon>Lithospermeae</taxon>
        <taxon>Lithospermum</taxon>
    </lineage>
</organism>
<sequence>MCTDFTNVNKVCPKDCYPLPKGFFGRLPGINHQIFMAEEDLENTVFITEYGIYYWKVMAFDLNNVGATYQQMVNKVFSIQIGRNMKICVDDMLIKNRGAQEHDINLRESFENLRKYNLRLNLDKCMFGITSSKFLGYMIS</sequence>
<dbReference type="AlphaFoldDB" id="A0AAV3RP05"/>
<proteinExistence type="predicted"/>
<comment type="caution">
    <text evidence="2">The sequence shown here is derived from an EMBL/GenBank/DDBJ whole genome shotgun (WGS) entry which is preliminary data.</text>
</comment>
<evidence type="ECO:0000313" key="3">
    <source>
        <dbReference type="Proteomes" id="UP001454036"/>
    </source>
</evidence>
<keyword evidence="3" id="KW-1185">Reference proteome</keyword>
<reference evidence="2 3" key="1">
    <citation type="submission" date="2024-01" db="EMBL/GenBank/DDBJ databases">
        <title>The complete chloroplast genome sequence of Lithospermum erythrorhizon: insights into the phylogenetic relationship among Boraginaceae species and the maternal lineages of purple gromwells.</title>
        <authorList>
            <person name="Okada T."/>
            <person name="Watanabe K."/>
        </authorList>
    </citation>
    <scope>NUCLEOTIDE SEQUENCE [LARGE SCALE GENOMIC DNA]</scope>
</reference>
<protein>
    <recommendedName>
        <fullName evidence="1">Reverse transcriptase domain-containing protein</fullName>
    </recommendedName>
</protein>
<accession>A0AAV3RP05</accession>
<name>A0AAV3RP05_LITER</name>
<dbReference type="PANTHER" id="PTHR24559">
    <property type="entry name" value="TRANSPOSON TY3-I GAG-POL POLYPROTEIN"/>
    <property type="match status" value="1"/>
</dbReference>
<evidence type="ECO:0000313" key="2">
    <source>
        <dbReference type="EMBL" id="GAA0178856.1"/>
    </source>
</evidence>
<dbReference type="Proteomes" id="UP001454036">
    <property type="component" value="Unassembled WGS sequence"/>
</dbReference>
<dbReference type="InterPro" id="IPR000477">
    <property type="entry name" value="RT_dom"/>
</dbReference>
<dbReference type="Gene3D" id="3.30.70.270">
    <property type="match status" value="1"/>
</dbReference>
<dbReference type="SUPFAM" id="SSF56672">
    <property type="entry name" value="DNA/RNA polymerases"/>
    <property type="match status" value="1"/>
</dbReference>
<dbReference type="CDD" id="cd01647">
    <property type="entry name" value="RT_LTR"/>
    <property type="match status" value="1"/>
</dbReference>
<feature type="domain" description="Reverse transcriptase" evidence="1">
    <location>
        <begin position="33"/>
        <end position="139"/>
    </location>
</feature>
<dbReference type="EMBL" id="BAABME010010452">
    <property type="protein sequence ID" value="GAA0178856.1"/>
    <property type="molecule type" value="Genomic_DNA"/>
</dbReference>